<sequence>MSIAIPFEKIEQGYSYAEYRALTDQLLSEGKTTGDNQSEAMIEYTQLNVQRMKRAEKVFMLNEETEKHLQAIDRPIYWVVLSEAWCGDAALNLPAIAKMAEVNDHIKLSILLRDENPEVMDQYLTNGGRSIPKLIAVDAESGAELFTWGPRPAPAQQIVLDWKASGSTNPDEKNVAIQKWYAKDKGLTIQEEFIALLNQ</sequence>
<dbReference type="Pfam" id="PF14595">
    <property type="entry name" value="Thioredoxin_9"/>
    <property type="match status" value="1"/>
</dbReference>
<reference evidence="1 2" key="1">
    <citation type="submission" date="2021-12" db="EMBL/GenBank/DDBJ databases">
        <title>Genome sequencing of bacteria with rrn-lacking chromosome and rrn-plasmid.</title>
        <authorList>
            <person name="Anda M."/>
            <person name="Iwasaki W."/>
        </authorList>
    </citation>
    <scope>NUCLEOTIDE SEQUENCE [LARGE SCALE GENOMIC DNA]</scope>
    <source>
        <strain evidence="1 2">NBRC 15940</strain>
    </source>
</reference>
<comment type="caution">
    <text evidence="1">The sequence shown here is derived from an EMBL/GenBank/DDBJ whole genome shotgun (WGS) entry which is preliminary data.</text>
</comment>
<dbReference type="RefSeq" id="WP_338235927.1">
    <property type="nucleotide sequence ID" value="NZ_BQKE01000001.1"/>
</dbReference>
<dbReference type="Gene3D" id="3.40.30.10">
    <property type="entry name" value="Glutaredoxin"/>
    <property type="match status" value="1"/>
</dbReference>
<evidence type="ECO:0000313" key="1">
    <source>
        <dbReference type="EMBL" id="GJM60052.1"/>
    </source>
</evidence>
<protein>
    <submittedName>
        <fullName evidence="1">Thioredoxin</fullName>
    </submittedName>
</protein>
<accession>A0AAN4VVA1</accession>
<name>A0AAN4VVA1_9BACT</name>
<organism evidence="1 2">
    <name type="scientific">Persicobacter diffluens</name>
    <dbReference type="NCBI Taxonomy" id="981"/>
    <lineage>
        <taxon>Bacteria</taxon>
        <taxon>Pseudomonadati</taxon>
        <taxon>Bacteroidota</taxon>
        <taxon>Cytophagia</taxon>
        <taxon>Cytophagales</taxon>
        <taxon>Persicobacteraceae</taxon>
        <taxon>Persicobacter</taxon>
    </lineage>
</organism>
<keyword evidence="2" id="KW-1185">Reference proteome</keyword>
<dbReference type="InterPro" id="IPR036249">
    <property type="entry name" value="Thioredoxin-like_sf"/>
</dbReference>
<proteinExistence type="predicted"/>
<gene>
    <name evidence="1" type="ORF">PEDI_06040</name>
</gene>
<dbReference type="AlphaFoldDB" id="A0AAN4VVA1"/>
<dbReference type="Proteomes" id="UP001310022">
    <property type="component" value="Unassembled WGS sequence"/>
</dbReference>
<evidence type="ECO:0000313" key="2">
    <source>
        <dbReference type="Proteomes" id="UP001310022"/>
    </source>
</evidence>
<dbReference type="EMBL" id="BQKE01000001">
    <property type="protein sequence ID" value="GJM60052.1"/>
    <property type="molecule type" value="Genomic_DNA"/>
</dbReference>
<dbReference type="SUPFAM" id="SSF52833">
    <property type="entry name" value="Thioredoxin-like"/>
    <property type="match status" value="1"/>
</dbReference>